<dbReference type="EMBL" id="JAIXMP010000001">
    <property type="protein sequence ID" value="KAI9278725.1"/>
    <property type="molecule type" value="Genomic_DNA"/>
</dbReference>
<organism evidence="2 3">
    <name type="scientific">Phascolomyces articulosus</name>
    <dbReference type="NCBI Taxonomy" id="60185"/>
    <lineage>
        <taxon>Eukaryota</taxon>
        <taxon>Fungi</taxon>
        <taxon>Fungi incertae sedis</taxon>
        <taxon>Mucoromycota</taxon>
        <taxon>Mucoromycotina</taxon>
        <taxon>Mucoromycetes</taxon>
        <taxon>Mucorales</taxon>
        <taxon>Lichtheimiaceae</taxon>
        <taxon>Phascolomyces</taxon>
    </lineage>
</organism>
<keyword evidence="1" id="KW-0472">Membrane</keyword>
<keyword evidence="1" id="KW-0812">Transmembrane</keyword>
<keyword evidence="1" id="KW-1133">Transmembrane helix</keyword>
<gene>
    <name evidence="2" type="ORF">BDA99DRAFT_531468</name>
</gene>
<keyword evidence="3" id="KW-1185">Reference proteome</keyword>
<sequence>MSISGKQIYAPKAFCYFQPLPYIFILQNARKSSKILTSLIDILEVFARLPNPGIYISSLLRPPEAHTGHYSLCMNTDVYAISLSKILIIISNLLLFISSYVILEKIKDIYVLLKDTLS</sequence>
<dbReference type="AlphaFoldDB" id="A0AAD5KS12"/>
<proteinExistence type="predicted"/>
<evidence type="ECO:0000256" key="1">
    <source>
        <dbReference type="SAM" id="Phobius"/>
    </source>
</evidence>
<dbReference type="Proteomes" id="UP001209540">
    <property type="component" value="Unassembled WGS sequence"/>
</dbReference>
<evidence type="ECO:0000313" key="3">
    <source>
        <dbReference type="Proteomes" id="UP001209540"/>
    </source>
</evidence>
<feature type="transmembrane region" description="Helical" evidence="1">
    <location>
        <begin position="78"/>
        <end position="103"/>
    </location>
</feature>
<name>A0AAD5KS12_9FUNG</name>
<protein>
    <submittedName>
        <fullName evidence="2">Uncharacterized protein</fullName>
    </submittedName>
</protein>
<accession>A0AAD5KS12</accession>
<reference evidence="2" key="2">
    <citation type="submission" date="2023-02" db="EMBL/GenBank/DDBJ databases">
        <authorList>
            <consortium name="DOE Joint Genome Institute"/>
            <person name="Mondo S.J."/>
            <person name="Chang Y."/>
            <person name="Wang Y."/>
            <person name="Ahrendt S."/>
            <person name="Andreopoulos W."/>
            <person name="Barry K."/>
            <person name="Beard J."/>
            <person name="Benny G.L."/>
            <person name="Blankenship S."/>
            <person name="Bonito G."/>
            <person name="Cuomo C."/>
            <person name="Desiro A."/>
            <person name="Gervers K.A."/>
            <person name="Hundley H."/>
            <person name="Kuo A."/>
            <person name="LaButti K."/>
            <person name="Lang B.F."/>
            <person name="Lipzen A."/>
            <person name="O'Donnell K."/>
            <person name="Pangilinan J."/>
            <person name="Reynolds N."/>
            <person name="Sandor L."/>
            <person name="Smith M.W."/>
            <person name="Tsang A."/>
            <person name="Grigoriev I.V."/>
            <person name="Stajich J.E."/>
            <person name="Spatafora J.W."/>
        </authorList>
    </citation>
    <scope>NUCLEOTIDE SEQUENCE</scope>
    <source>
        <strain evidence="2">RSA 2281</strain>
    </source>
</reference>
<evidence type="ECO:0000313" key="2">
    <source>
        <dbReference type="EMBL" id="KAI9278725.1"/>
    </source>
</evidence>
<reference evidence="2" key="1">
    <citation type="journal article" date="2022" name="IScience">
        <title>Evolution of zygomycete secretomes and the origins of terrestrial fungal ecologies.</title>
        <authorList>
            <person name="Chang Y."/>
            <person name="Wang Y."/>
            <person name="Mondo S."/>
            <person name="Ahrendt S."/>
            <person name="Andreopoulos W."/>
            <person name="Barry K."/>
            <person name="Beard J."/>
            <person name="Benny G.L."/>
            <person name="Blankenship S."/>
            <person name="Bonito G."/>
            <person name="Cuomo C."/>
            <person name="Desiro A."/>
            <person name="Gervers K.A."/>
            <person name="Hundley H."/>
            <person name="Kuo A."/>
            <person name="LaButti K."/>
            <person name="Lang B.F."/>
            <person name="Lipzen A."/>
            <person name="O'Donnell K."/>
            <person name="Pangilinan J."/>
            <person name="Reynolds N."/>
            <person name="Sandor L."/>
            <person name="Smith M.E."/>
            <person name="Tsang A."/>
            <person name="Grigoriev I.V."/>
            <person name="Stajich J.E."/>
            <person name="Spatafora J.W."/>
        </authorList>
    </citation>
    <scope>NUCLEOTIDE SEQUENCE</scope>
    <source>
        <strain evidence="2">RSA 2281</strain>
    </source>
</reference>
<comment type="caution">
    <text evidence="2">The sequence shown here is derived from an EMBL/GenBank/DDBJ whole genome shotgun (WGS) entry which is preliminary data.</text>
</comment>